<dbReference type="AlphaFoldDB" id="A0A1G6JDA8"/>
<evidence type="ECO:0000313" key="1">
    <source>
        <dbReference type="EMBL" id="SDC16375.1"/>
    </source>
</evidence>
<proteinExistence type="predicted"/>
<sequence>MGWILLFYGVVLACLVIALRFAPHGTVPVRHARRGMSSPRPRGRHAFAAAPRHVDDDPFEVLALQCRLTALAAEIQRLGRDRTTFALAHHLRATQYAYDALLAEACTLVGLTTEAWDPTIPDETSGSWTVDEDTRMRKELELSARGWTW</sequence>
<reference evidence="1 2" key="1">
    <citation type="submission" date="2016-09" db="EMBL/GenBank/DDBJ databases">
        <authorList>
            <person name="Capua I."/>
            <person name="De Benedictis P."/>
            <person name="Joannis T."/>
            <person name="Lombin L.H."/>
            <person name="Cattoli G."/>
        </authorList>
    </citation>
    <scope>NUCLEOTIDE SEQUENCE [LARGE SCALE GENOMIC DNA]</scope>
    <source>
        <strain evidence="1 2">ISLP-3</strain>
    </source>
</reference>
<evidence type="ECO:0000313" key="2">
    <source>
        <dbReference type="Proteomes" id="UP000199039"/>
    </source>
</evidence>
<name>A0A1G6JDA8_9MICO</name>
<dbReference type="RefSeq" id="WP_245700909.1">
    <property type="nucleotide sequence ID" value="NZ_FMYH01000002.1"/>
</dbReference>
<protein>
    <submittedName>
        <fullName evidence="1">Uncharacterized protein</fullName>
    </submittedName>
</protein>
<dbReference type="EMBL" id="FMYH01000002">
    <property type="protein sequence ID" value="SDC16375.1"/>
    <property type="molecule type" value="Genomic_DNA"/>
</dbReference>
<organism evidence="1 2">
    <name type="scientific">Sanguibacter gelidistatuariae</name>
    <dbReference type="NCBI Taxonomy" id="1814289"/>
    <lineage>
        <taxon>Bacteria</taxon>
        <taxon>Bacillati</taxon>
        <taxon>Actinomycetota</taxon>
        <taxon>Actinomycetes</taxon>
        <taxon>Micrococcales</taxon>
        <taxon>Sanguibacteraceae</taxon>
        <taxon>Sanguibacter</taxon>
    </lineage>
</organism>
<keyword evidence="2" id="KW-1185">Reference proteome</keyword>
<dbReference type="Proteomes" id="UP000199039">
    <property type="component" value="Unassembled WGS sequence"/>
</dbReference>
<accession>A0A1G6JDA8</accession>
<dbReference type="STRING" id="1814289.SAMN05216410_1305"/>
<gene>
    <name evidence="1" type="ORF">SAMN05216410_1305</name>
</gene>